<dbReference type="Gene3D" id="2.130.10.10">
    <property type="entry name" value="YVTN repeat-like/Quinoprotein amine dehydrogenase"/>
    <property type="match status" value="3"/>
</dbReference>
<keyword evidence="7" id="KW-0804">Transcription</keyword>
<organism evidence="12 13">
    <name type="scientific">Thalassomonas viridans</name>
    <dbReference type="NCBI Taxonomy" id="137584"/>
    <lineage>
        <taxon>Bacteria</taxon>
        <taxon>Pseudomonadati</taxon>
        <taxon>Pseudomonadota</taxon>
        <taxon>Gammaproteobacteria</taxon>
        <taxon>Alteromonadales</taxon>
        <taxon>Colwelliaceae</taxon>
        <taxon>Thalassomonas</taxon>
    </lineage>
</organism>
<dbReference type="CDD" id="cd00075">
    <property type="entry name" value="HATPase"/>
    <property type="match status" value="1"/>
</dbReference>
<dbReference type="SUPFAM" id="SSF52172">
    <property type="entry name" value="CheY-like"/>
    <property type="match status" value="1"/>
</dbReference>
<dbReference type="SMART" id="SM00387">
    <property type="entry name" value="HATPase_c"/>
    <property type="match status" value="1"/>
</dbReference>
<feature type="modified residue" description="4-aspartylphosphate" evidence="8">
    <location>
        <position position="1180"/>
    </location>
</feature>
<dbReference type="InterPro" id="IPR036097">
    <property type="entry name" value="HisK_dim/P_sf"/>
</dbReference>
<dbReference type="RefSeq" id="WP_161798046.1">
    <property type="nucleotide sequence ID" value="NZ_CP059733.1"/>
</dbReference>
<dbReference type="InterPro" id="IPR001789">
    <property type="entry name" value="Sig_transdc_resp-reg_receiver"/>
</dbReference>
<feature type="domain" description="Response regulatory" evidence="11">
    <location>
        <begin position="1132"/>
        <end position="1247"/>
    </location>
</feature>
<dbReference type="PROSITE" id="PS50109">
    <property type="entry name" value="HIS_KIN"/>
    <property type="match status" value="1"/>
</dbReference>
<dbReference type="InterPro" id="IPR003661">
    <property type="entry name" value="HisK_dim/P_dom"/>
</dbReference>
<dbReference type="Gene3D" id="2.60.40.10">
    <property type="entry name" value="Immunoglobulins"/>
    <property type="match status" value="1"/>
</dbReference>
<evidence type="ECO:0000256" key="7">
    <source>
        <dbReference type="ARBA" id="ARBA00023163"/>
    </source>
</evidence>
<dbReference type="GO" id="GO:0000155">
    <property type="term" value="F:phosphorelay sensor kinase activity"/>
    <property type="evidence" value="ECO:0007669"/>
    <property type="project" value="InterPro"/>
</dbReference>
<dbReference type="Pfam" id="PF07494">
    <property type="entry name" value="Reg_prop"/>
    <property type="match status" value="3"/>
</dbReference>
<dbReference type="Gene3D" id="1.10.10.60">
    <property type="entry name" value="Homeodomain-like"/>
    <property type="match status" value="1"/>
</dbReference>
<dbReference type="PANTHER" id="PTHR43547">
    <property type="entry name" value="TWO-COMPONENT HISTIDINE KINASE"/>
    <property type="match status" value="1"/>
</dbReference>
<dbReference type="InterPro" id="IPR011110">
    <property type="entry name" value="Reg_prop"/>
</dbReference>
<dbReference type="InterPro" id="IPR015943">
    <property type="entry name" value="WD40/YVTN_repeat-like_dom_sf"/>
</dbReference>
<dbReference type="InterPro" id="IPR036890">
    <property type="entry name" value="HATPase_C_sf"/>
</dbReference>
<dbReference type="InterPro" id="IPR003594">
    <property type="entry name" value="HATPase_dom"/>
</dbReference>
<evidence type="ECO:0000313" key="12">
    <source>
        <dbReference type="EMBL" id="WDE07014.1"/>
    </source>
</evidence>
<accession>A0AAE9Z6I9</accession>
<evidence type="ECO:0000256" key="3">
    <source>
        <dbReference type="ARBA" id="ARBA00022553"/>
    </source>
</evidence>
<name>A0AAE9Z6I9_9GAMM</name>
<dbReference type="SUPFAM" id="SSF63829">
    <property type="entry name" value="Calcium-dependent phosphotriesterase"/>
    <property type="match status" value="3"/>
</dbReference>
<dbReference type="EMBL" id="CP059733">
    <property type="protein sequence ID" value="WDE07014.1"/>
    <property type="molecule type" value="Genomic_DNA"/>
</dbReference>
<keyword evidence="5" id="KW-0418">Kinase</keyword>
<dbReference type="EC" id="2.7.13.3" evidence="2"/>
<evidence type="ECO:0000259" key="10">
    <source>
        <dbReference type="PROSITE" id="PS50109"/>
    </source>
</evidence>
<protein>
    <recommendedName>
        <fullName evidence="2">histidine kinase</fullName>
        <ecNumber evidence="2">2.7.13.3</ecNumber>
    </recommendedName>
</protein>
<evidence type="ECO:0000259" key="9">
    <source>
        <dbReference type="PROSITE" id="PS01124"/>
    </source>
</evidence>
<keyword evidence="3 8" id="KW-0597">Phosphoprotein</keyword>
<dbReference type="InterPro" id="IPR013783">
    <property type="entry name" value="Ig-like_fold"/>
</dbReference>
<dbReference type="InterPro" id="IPR018060">
    <property type="entry name" value="HTH_AraC"/>
</dbReference>
<dbReference type="Pfam" id="PF00072">
    <property type="entry name" value="Response_reg"/>
    <property type="match status" value="1"/>
</dbReference>
<feature type="domain" description="Histidine kinase" evidence="10">
    <location>
        <begin position="875"/>
        <end position="1088"/>
    </location>
</feature>
<evidence type="ECO:0000256" key="6">
    <source>
        <dbReference type="ARBA" id="ARBA00023015"/>
    </source>
</evidence>
<dbReference type="Gene3D" id="1.10.287.130">
    <property type="match status" value="1"/>
</dbReference>
<reference evidence="12 13" key="2">
    <citation type="journal article" date="2022" name="Mar. Drugs">
        <title>Bioassay-Guided Fractionation Leads to the Detection of Cholic Acid Generated by the Rare Thalassomonas sp.</title>
        <authorList>
            <person name="Pheiffer F."/>
            <person name="Schneider Y.K."/>
            <person name="Hansen E.H."/>
            <person name="Andersen J.H."/>
            <person name="Isaksson J."/>
            <person name="Busche T."/>
            <person name="R C."/>
            <person name="Kalinowski J."/>
            <person name="Zyl L.V."/>
            <person name="Trindade M."/>
        </authorList>
    </citation>
    <scope>NUCLEOTIDE SEQUENCE [LARGE SCALE GENOMIC DNA]</scope>
    <source>
        <strain evidence="12 13">XOM25</strain>
    </source>
</reference>
<evidence type="ECO:0000256" key="2">
    <source>
        <dbReference type="ARBA" id="ARBA00012438"/>
    </source>
</evidence>
<dbReference type="PROSITE" id="PS50110">
    <property type="entry name" value="RESPONSE_REGULATORY"/>
    <property type="match status" value="1"/>
</dbReference>
<dbReference type="Pfam" id="PF02518">
    <property type="entry name" value="HATPase_c"/>
    <property type="match status" value="1"/>
</dbReference>
<dbReference type="GO" id="GO:0043565">
    <property type="term" value="F:sequence-specific DNA binding"/>
    <property type="evidence" value="ECO:0007669"/>
    <property type="project" value="InterPro"/>
</dbReference>
<reference evidence="12 13" key="1">
    <citation type="journal article" date="2015" name="Genome Announc.">
        <title>Draft Genome Sequences of Marine Isolates of Thalassomonas viridans and Thalassomonas actiniarum.</title>
        <authorList>
            <person name="Olonade I."/>
            <person name="van Zyl L.J."/>
            <person name="Trindade M."/>
        </authorList>
    </citation>
    <scope>NUCLEOTIDE SEQUENCE [LARGE SCALE GENOMIC DNA]</scope>
    <source>
        <strain evidence="12 13">XOM25</strain>
    </source>
</reference>
<dbReference type="CDD" id="cd00082">
    <property type="entry name" value="HisKA"/>
    <property type="match status" value="1"/>
</dbReference>
<dbReference type="Pfam" id="PF12833">
    <property type="entry name" value="HTH_18"/>
    <property type="match status" value="1"/>
</dbReference>
<evidence type="ECO:0000256" key="8">
    <source>
        <dbReference type="PROSITE-ProRule" id="PRU00169"/>
    </source>
</evidence>
<proteinExistence type="predicted"/>
<gene>
    <name evidence="12" type="ORF">SG34_009050</name>
</gene>
<sequence>MNQGFLYRQPACQYAILVLFLSLYCKVTLAVVLPPDGEAEKHYAAGGENVLFEQAHMVNDINVGSVAGIIQDKSGYLWLGTSEGLFRYDGYEFKRYLGDDSYLSLHQEPGGALWALGRRSMKKYRADTDTFEVFSLPTEQHKLLADFPRIGAMAQTRDAGLWFFAHGGEVLQYQKAGDRWRRYALFPGDNTRETLQSVPLVDRQGRLLLGVGHQVFAYDAASDGFVREFALDGPEVSITALAEGAPGTLLIGTNGGLYRRFAASGKMQRYQAASLAQQPGMSISSNRVTRILTDNRQNIWVGTQDGLNLFNPQSGTFHRIRHPAEVKVGEFVRMLAQDDSGNVWLSGLSGLYYYAPEKMRLFIEEADADNPQSLSHSTPWSVFFDSRQRFWVGTRGGGLNVRNAGEKNYKRYRYLSDDKHSLSDMSVVGIIEDSRQNIWLATYNGLNLYREQSDDFKVFYFAPENAGAPVNQITSIAAQDANTLWLSTRGGVIQVELTMGDDGLPDIKAHQVFLPGEVIFHVWLSPEQEIWAGTPAGIYRLNAGGEVIKHYRDDKTAGTLSGNFANQVYQDKNGTIWAGTEYGLNKFLPQQDAFEYVPLFGPQTYAGVQNLLEDNTGLLWLVTSSRGVIAMDTDREQVVAHYPRNEGFSYVATLHTLAPDGRIYLGTMNQGLVSFYPRQSRAQKDIQLTRIRVDDREIIPAPDGEFYLKEPGEAGDGRQKKVSVPVLAYNSKNLAFQFSNFEYLRANSVEYQYKLEGFDEKWREASAVNRLASYTNLSPGHHSFRARARLPLGRWSETRFDFFVEYPLWRSWWAYGGYLLCLAFFVYLGGRLQTRVLKKRNKALEQKIALRTEEITEKNREITELLASKNRFYSNISHEFRTPLTVMLLPIEKMLASKEEDKGQWLAAYNQGQRLVKMVDHLIEFSRQDKKTPPAKVAYQPDAAIRQLCESFVALAREKELSLVQDIKVVTARVLLTRDCLEQVLGNLIANAIKYTPIRGKITVTASEANGRLSLSVADTGYGIASEYREQVFERFSRIDNPEHQQAEGIGVGLAIVKEQAELNQGRVLLSSEPGKGSCFTVLLPVVAASEAAPVVPTQASLQAQVLPSAVSPAEEEMPVAGTEETAKEKDKLLIVEDNPDLRQLLTRELGNAYHCLTAKDGAEGIAVAERELPDLIISDIMMPHKNGFELCRSVKQSPLTCHIPVILLTAKGDRASKISGWQCEADDYIGKPFDLGELNCRIDNLINGRKKLAQVHKSRFLSGQTQQEEAELQLVASSGDSAGESLPLPEGFIEDIKAVVEQGYTRAEFSIEEIAEGLHMSSRQLQRKTKALLQISPSDYLKQFRLQQAKIYLRQNMQAASVAHRVGFSSPAYFGSCFKAQYGQTPLQYQQSCNGGQLACQ</sequence>
<dbReference type="SMART" id="SM00388">
    <property type="entry name" value="HisKA"/>
    <property type="match status" value="1"/>
</dbReference>
<dbReference type="Gene3D" id="3.30.565.10">
    <property type="entry name" value="Histidine kinase-like ATPase, C-terminal domain"/>
    <property type="match status" value="1"/>
</dbReference>
<dbReference type="SUPFAM" id="SSF55874">
    <property type="entry name" value="ATPase domain of HSP90 chaperone/DNA topoisomerase II/histidine kinase"/>
    <property type="match status" value="1"/>
</dbReference>
<evidence type="ECO:0000256" key="4">
    <source>
        <dbReference type="ARBA" id="ARBA00022679"/>
    </source>
</evidence>
<dbReference type="Pfam" id="PF07495">
    <property type="entry name" value="Y_Y_Y"/>
    <property type="match status" value="1"/>
</dbReference>
<evidence type="ECO:0000256" key="5">
    <source>
        <dbReference type="ARBA" id="ARBA00022777"/>
    </source>
</evidence>
<keyword evidence="6" id="KW-0805">Transcription regulation</keyword>
<dbReference type="InterPro" id="IPR011123">
    <property type="entry name" value="Y_Y_Y"/>
</dbReference>
<dbReference type="InterPro" id="IPR011006">
    <property type="entry name" value="CheY-like_superfamily"/>
</dbReference>
<dbReference type="InterPro" id="IPR009057">
    <property type="entry name" value="Homeodomain-like_sf"/>
</dbReference>
<dbReference type="Proteomes" id="UP000032352">
    <property type="component" value="Chromosome"/>
</dbReference>
<dbReference type="SUPFAM" id="SSF46689">
    <property type="entry name" value="Homeodomain-like"/>
    <property type="match status" value="1"/>
</dbReference>
<dbReference type="SMART" id="SM00448">
    <property type="entry name" value="REC"/>
    <property type="match status" value="1"/>
</dbReference>
<dbReference type="Pfam" id="PF00512">
    <property type="entry name" value="HisKA"/>
    <property type="match status" value="1"/>
</dbReference>
<dbReference type="SMART" id="SM00342">
    <property type="entry name" value="HTH_ARAC"/>
    <property type="match status" value="1"/>
</dbReference>
<evidence type="ECO:0000256" key="1">
    <source>
        <dbReference type="ARBA" id="ARBA00000085"/>
    </source>
</evidence>
<dbReference type="InterPro" id="IPR004358">
    <property type="entry name" value="Sig_transdc_His_kin-like_C"/>
</dbReference>
<comment type="catalytic activity">
    <reaction evidence="1">
        <text>ATP + protein L-histidine = ADP + protein N-phospho-L-histidine.</text>
        <dbReference type="EC" id="2.7.13.3"/>
    </reaction>
</comment>
<evidence type="ECO:0000259" key="11">
    <source>
        <dbReference type="PROSITE" id="PS50110"/>
    </source>
</evidence>
<evidence type="ECO:0000313" key="13">
    <source>
        <dbReference type="Proteomes" id="UP000032352"/>
    </source>
</evidence>
<dbReference type="Gene3D" id="3.40.50.2300">
    <property type="match status" value="1"/>
</dbReference>
<dbReference type="PRINTS" id="PR00344">
    <property type="entry name" value="BCTRLSENSOR"/>
</dbReference>
<keyword evidence="4" id="KW-0808">Transferase</keyword>
<dbReference type="KEGG" id="tvd:SG34_009050"/>
<dbReference type="PROSITE" id="PS01124">
    <property type="entry name" value="HTH_ARAC_FAMILY_2"/>
    <property type="match status" value="1"/>
</dbReference>
<dbReference type="GO" id="GO:0005886">
    <property type="term" value="C:plasma membrane"/>
    <property type="evidence" value="ECO:0007669"/>
    <property type="project" value="UniProtKB-ARBA"/>
</dbReference>
<feature type="domain" description="HTH araC/xylS-type" evidence="9">
    <location>
        <begin position="1295"/>
        <end position="1393"/>
    </location>
</feature>
<keyword evidence="13" id="KW-1185">Reference proteome</keyword>
<dbReference type="SUPFAM" id="SSF47384">
    <property type="entry name" value="Homodimeric domain of signal transducing histidine kinase"/>
    <property type="match status" value="1"/>
</dbReference>
<dbReference type="GO" id="GO:0003700">
    <property type="term" value="F:DNA-binding transcription factor activity"/>
    <property type="evidence" value="ECO:0007669"/>
    <property type="project" value="InterPro"/>
</dbReference>
<dbReference type="FunFam" id="3.30.565.10:FF:000006">
    <property type="entry name" value="Sensor histidine kinase WalK"/>
    <property type="match status" value="1"/>
</dbReference>
<dbReference type="PANTHER" id="PTHR43547:SF2">
    <property type="entry name" value="HYBRID SIGNAL TRANSDUCTION HISTIDINE KINASE C"/>
    <property type="match status" value="1"/>
</dbReference>
<dbReference type="InterPro" id="IPR005467">
    <property type="entry name" value="His_kinase_dom"/>
</dbReference>